<evidence type="ECO:0000313" key="7">
    <source>
        <dbReference type="Proteomes" id="UP000095576"/>
    </source>
</evidence>
<dbReference type="Proteomes" id="UP001200544">
    <property type="component" value="Unassembled WGS sequence"/>
</dbReference>
<dbReference type="EMBL" id="QROV01000004">
    <property type="protein sequence ID" value="RHL63001.1"/>
    <property type="molecule type" value="Genomic_DNA"/>
</dbReference>
<accession>A0A174MS01</accession>
<evidence type="ECO:0000313" key="2">
    <source>
        <dbReference type="EMBL" id="CUP39184.1"/>
    </source>
</evidence>
<evidence type="ECO:0000256" key="1">
    <source>
        <dbReference type="SAM" id="SignalP"/>
    </source>
</evidence>
<dbReference type="EMBL" id="CZAP01000005">
    <property type="protein sequence ID" value="CUP39184.1"/>
    <property type="molecule type" value="Genomic_DNA"/>
</dbReference>
<evidence type="ECO:0000313" key="6">
    <source>
        <dbReference type="EMBL" id="UYU69595.1"/>
    </source>
</evidence>
<feature type="signal peptide" evidence="1">
    <location>
        <begin position="1"/>
        <end position="35"/>
    </location>
</feature>
<reference evidence="4" key="5">
    <citation type="submission" date="2021-07" db="EMBL/GenBank/DDBJ databases">
        <title>Comparative genomics of Bacteroides fragilis group isolates reveals species-dependent resistance mechanisms and validates clinical tools for resistance prediction.</title>
        <authorList>
            <person name="Wallace M.J."/>
            <person name="Jean S."/>
            <person name="Wallace M.A."/>
            <person name="Carey-Ann B.D."/>
            <person name="Dantas G."/>
        </authorList>
    </citation>
    <scope>NUCLEOTIDE SEQUENCE</scope>
    <source>
        <strain evidence="4">BJH_160</strain>
    </source>
</reference>
<dbReference type="EMBL" id="WCRS01000006">
    <property type="protein sequence ID" value="KAB4474252.1"/>
    <property type="molecule type" value="Genomic_DNA"/>
</dbReference>
<organism evidence="2 7">
    <name type="scientific">Bacteroides thetaiotaomicron</name>
    <dbReference type="NCBI Taxonomy" id="818"/>
    <lineage>
        <taxon>Bacteria</taxon>
        <taxon>Pseudomonadati</taxon>
        <taxon>Bacteroidota</taxon>
        <taxon>Bacteroidia</taxon>
        <taxon>Bacteroidales</taxon>
        <taxon>Bacteroidaceae</taxon>
        <taxon>Bacteroides</taxon>
    </lineage>
</organism>
<feature type="chain" id="PRO_5014252062" evidence="1">
    <location>
        <begin position="36"/>
        <end position="529"/>
    </location>
</feature>
<protein>
    <submittedName>
        <fullName evidence="3">DUF5003 domain-containing protein</fullName>
    </submittedName>
</protein>
<proteinExistence type="predicted"/>
<reference evidence="2 7" key="1">
    <citation type="submission" date="2015-09" db="EMBL/GenBank/DDBJ databases">
        <authorList>
            <consortium name="Pathogen Informatics"/>
        </authorList>
    </citation>
    <scope>NUCLEOTIDE SEQUENCE [LARGE SCALE GENOMIC DNA]</scope>
    <source>
        <strain evidence="2 7">2789STDY5834899</strain>
    </source>
</reference>
<dbReference type="Gene3D" id="2.60.40.10">
    <property type="entry name" value="Immunoglobulins"/>
    <property type="match status" value="1"/>
</dbReference>
<dbReference type="Proteomes" id="UP001156216">
    <property type="component" value="Chromosome"/>
</dbReference>
<dbReference type="Proteomes" id="UP000488521">
    <property type="component" value="Unassembled WGS sequence"/>
</dbReference>
<evidence type="ECO:0000313" key="4">
    <source>
        <dbReference type="EMBL" id="MCE9235686.1"/>
    </source>
</evidence>
<dbReference type="EMBL" id="JAHYQA010000001">
    <property type="protein sequence ID" value="MCE9235686.1"/>
    <property type="molecule type" value="Genomic_DNA"/>
</dbReference>
<dbReference type="InterPro" id="IPR032167">
    <property type="entry name" value="DUF5003"/>
</dbReference>
<dbReference type="Proteomes" id="UP000283616">
    <property type="component" value="Unassembled WGS sequence"/>
</dbReference>
<name>A0A174MS01_BACT4</name>
<reference evidence="3 9" key="3">
    <citation type="journal article" date="2019" name="Nat. Med.">
        <title>A library of human gut bacterial isolates paired with longitudinal multiomics data enables mechanistic microbiome research.</title>
        <authorList>
            <person name="Poyet M."/>
            <person name="Groussin M."/>
            <person name="Gibbons S.M."/>
            <person name="Avila-Pacheco J."/>
            <person name="Jiang X."/>
            <person name="Kearney S.M."/>
            <person name="Perrotta A.R."/>
            <person name="Berdy B."/>
            <person name="Zhao S."/>
            <person name="Lieberman T.D."/>
            <person name="Swanson P.K."/>
            <person name="Smith M."/>
            <person name="Roesemann S."/>
            <person name="Alexander J.E."/>
            <person name="Rich S.A."/>
            <person name="Livny J."/>
            <person name="Vlamakis H."/>
            <person name="Clish C."/>
            <person name="Bullock K."/>
            <person name="Deik A."/>
            <person name="Scott J."/>
            <person name="Pierce K.A."/>
            <person name="Xavier R.J."/>
            <person name="Alm E.J."/>
        </authorList>
    </citation>
    <scope>NUCLEOTIDE SEQUENCE [LARGE SCALE GENOMIC DNA]</scope>
    <source>
        <strain evidence="3 9">BIOML-A156</strain>
    </source>
</reference>
<evidence type="ECO:0000313" key="8">
    <source>
        <dbReference type="Proteomes" id="UP000283616"/>
    </source>
</evidence>
<dbReference type="AlphaFoldDB" id="A0A174MS01"/>
<keyword evidence="1" id="KW-0732">Signal</keyword>
<dbReference type="Pfam" id="PF16394">
    <property type="entry name" value="DUF5003"/>
    <property type="match status" value="1"/>
</dbReference>
<dbReference type="Proteomes" id="UP000095576">
    <property type="component" value="Unassembled WGS sequence"/>
</dbReference>
<evidence type="ECO:0000313" key="9">
    <source>
        <dbReference type="Proteomes" id="UP000488521"/>
    </source>
</evidence>
<sequence>MDMKKFSLKPLGDSCMKMSCKSWFFIGLLMTFCLAACSDDDDDAVAPIFPEKQNIVCNAGETKEFTFTANTNWSLASSAIWCKFQSNDMEEFVVSGTAGTQTVTILATDDNQKVDNISVAKLELTMGGQTIVIGEVTRSAKGYELEVYDEAGEVVKELKVGYQDFSKFSVKANFRFAATNLPGWVELEGGSLVGAVNQEVTGGLKIIKDENREKYPVEASDKNVITFSDEEGKAFYSFKVSYDGMTPGVMELTLPSTYPTNWVVSMDGKTFTQKSTGGSTGDITLHKRMPFTIKTLSDKYVFVYMEEWEDMLGNKNISTIDPDMIWMHCEGEKGKINLTVDEYTPNVSWGEPESRTGYVLAFSQAEYESIKDNLEETIVENGEIAYKYEQRNLLIGFTQKEVKEEPGNQSFIIKKAGWEEVSPTKTTNTSILELLQGNYFIDDVYSISANAGEYYAVNPLLSESEWIGEAYAINADDEDVTVTLEASMDETGNMILGVTVPDVFKEDLIIVFKGTDMLFKKALVITPAN</sequence>
<reference evidence="6" key="4">
    <citation type="submission" date="2021-06" db="EMBL/GenBank/DDBJ databases">
        <title>Interrogation of the integrated mobile genetic elements in gut-associated Bacteroides with a consensus prediction approach.</title>
        <authorList>
            <person name="Campbell D.E."/>
            <person name="Leigh J.R."/>
            <person name="Kim T."/>
            <person name="England W."/>
            <person name="Whitaker R.J."/>
            <person name="Degnan P.H."/>
        </authorList>
    </citation>
    <scope>NUCLEOTIDE SEQUENCE</scope>
    <source>
        <strain evidence="6">VPI-BTDOT2</strain>
    </source>
</reference>
<evidence type="ECO:0000313" key="3">
    <source>
        <dbReference type="EMBL" id="KAB4474252.1"/>
    </source>
</evidence>
<gene>
    <name evidence="5" type="ORF">DW011_04965</name>
    <name evidence="2" type="ORF">ERS852511_01958</name>
    <name evidence="3" type="ORF">GAN59_12150</name>
    <name evidence="4" type="ORF">K0H07_00720</name>
    <name evidence="6" type="ORF">KQP59_14995</name>
</gene>
<dbReference type="InterPro" id="IPR013783">
    <property type="entry name" value="Ig-like_fold"/>
</dbReference>
<reference evidence="5 8" key="2">
    <citation type="submission" date="2018-08" db="EMBL/GenBank/DDBJ databases">
        <title>A genome reference for cultivated species of the human gut microbiota.</title>
        <authorList>
            <person name="Zou Y."/>
            <person name="Xue W."/>
            <person name="Luo G."/>
        </authorList>
    </citation>
    <scope>NUCLEOTIDE SEQUENCE [LARGE SCALE GENOMIC DNA]</scope>
    <source>
        <strain evidence="5 8">AF37-12</strain>
    </source>
</reference>
<dbReference type="EMBL" id="CP083681">
    <property type="protein sequence ID" value="UYU69595.1"/>
    <property type="molecule type" value="Genomic_DNA"/>
</dbReference>
<dbReference type="RefSeq" id="WP_016267965.1">
    <property type="nucleotide sequence ID" value="NZ_CAXSVM010000018.1"/>
</dbReference>
<evidence type="ECO:0000313" key="5">
    <source>
        <dbReference type="EMBL" id="RHL63001.1"/>
    </source>
</evidence>